<evidence type="ECO:0000313" key="4">
    <source>
        <dbReference type="EMBL" id="KAK8036718.1"/>
    </source>
</evidence>
<feature type="short sequence motif" description="GXSXG" evidence="2">
    <location>
        <begin position="61"/>
        <end position="65"/>
    </location>
</feature>
<dbReference type="PROSITE" id="PS51635">
    <property type="entry name" value="PNPLA"/>
    <property type="match status" value="1"/>
</dbReference>
<proteinExistence type="predicted"/>
<dbReference type="Pfam" id="PF13424">
    <property type="entry name" value="TPR_12"/>
    <property type="match status" value="6"/>
</dbReference>
<reference evidence="4 5" key="1">
    <citation type="submission" date="2023-01" db="EMBL/GenBank/DDBJ databases">
        <title>Analysis of 21 Apiospora genomes using comparative genomics revels a genus with tremendous synthesis potential of carbohydrate active enzymes and secondary metabolites.</title>
        <authorList>
            <person name="Sorensen T."/>
        </authorList>
    </citation>
    <scope>NUCLEOTIDE SEQUENCE [LARGE SCALE GENOMIC DNA]</scope>
    <source>
        <strain evidence="4 5">CBS 135458</strain>
    </source>
</reference>
<dbReference type="InterPro" id="IPR027417">
    <property type="entry name" value="P-loop_NTPase"/>
</dbReference>
<dbReference type="PANTHER" id="PTHR46082">
    <property type="entry name" value="ATP/GTP-BINDING PROTEIN-RELATED"/>
    <property type="match status" value="1"/>
</dbReference>
<dbReference type="SMART" id="SM00028">
    <property type="entry name" value="TPR"/>
    <property type="match status" value="11"/>
</dbReference>
<dbReference type="PANTHER" id="PTHR46082:SF6">
    <property type="entry name" value="AAA+ ATPASE DOMAIN-CONTAINING PROTEIN-RELATED"/>
    <property type="match status" value="1"/>
</dbReference>
<evidence type="ECO:0000256" key="1">
    <source>
        <dbReference type="ARBA" id="ARBA00023098"/>
    </source>
</evidence>
<dbReference type="SUPFAM" id="SSF52540">
    <property type="entry name" value="P-loop containing nucleoside triphosphate hydrolases"/>
    <property type="match status" value="1"/>
</dbReference>
<evidence type="ECO:0000259" key="3">
    <source>
        <dbReference type="PROSITE" id="PS51635"/>
    </source>
</evidence>
<dbReference type="SUPFAM" id="SSF48452">
    <property type="entry name" value="TPR-like"/>
    <property type="match status" value="6"/>
</dbReference>
<dbReference type="InterPro" id="IPR002182">
    <property type="entry name" value="NB-ARC"/>
</dbReference>
<dbReference type="Gene3D" id="3.40.50.300">
    <property type="entry name" value="P-loop containing nucleotide triphosphate hydrolases"/>
    <property type="match status" value="1"/>
</dbReference>
<comment type="caution">
    <text evidence="4">The sequence shown here is derived from an EMBL/GenBank/DDBJ whole genome shotgun (WGS) entry which is preliminary data.</text>
</comment>
<comment type="caution">
    <text evidence="2">Lacks conserved residue(s) required for the propagation of feature annotation.</text>
</comment>
<dbReference type="SUPFAM" id="SSF52151">
    <property type="entry name" value="FabD/lysophospholipase-like"/>
    <property type="match status" value="1"/>
</dbReference>
<name>A0ABR1SQW5_9PEZI</name>
<dbReference type="Pfam" id="PF01734">
    <property type="entry name" value="Patatin"/>
    <property type="match status" value="1"/>
</dbReference>
<feature type="active site" description="Proton acceptor" evidence="2">
    <location>
        <position position="220"/>
    </location>
</feature>
<dbReference type="RefSeq" id="XP_066707536.1">
    <property type="nucleotide sequence ID" value="XM_066866622.1"/>
</dbReference>
<dbReference type="InterPro" id="IPR011990">
    <property type="entry name" value="TPR-like_helical_dom_sf"/>
</dbReference>
<dbReference type="EMBL" id="JAQQWL010000018">
    <property type="protein sequence ID" value="KAK8036718.1"/>
    <property type="molecule type" value="Genomic_DNA"/>
</dbReference>
<dbReference type="InterPro" id="IPR016035">
    <property type="entry name" value="Acyl_Trfase/lysoPLipase"/>
</dbReference>
<evidence type="ECO:0000256" key="2">
    <source>
        <dbReference type="PROSITE-ProRule" id="PRU01161"/>
    </source>
</evidence>
<feature type="short sequence motif" description="GXGXXG" evidence="2">
    <location>
        <begin position="21"/>
        <end position="26"/>
    </location>
</feature>
<accession>A0ABR1SQW5</accession>
<keyword evidence="1 2" id="KW-0443">Lipid metabolism</keyword>
<dbReference type="Gene3D" id="3.40.1090.10">
    <property type="entry name" value="Cytosolic phospholipase A2 catalytic domain"/>
    <property type="match status" value="1"/>
</dbReference>
<dbReference type="InterPro" id="IPR002641">
    <property type="entry name" value="PNPLA_dom"/>
</dbReference>
<dbReference type="Gene3D" id="1.25.40.10">
    <property type="entry name" value="Tetratricopeptide repeat domain"/>
    <property type="match status" value="5"/>
</dbReference>
<keyword evidence="5" id="KW-1185">Reference proteome</keyword>
<evidence type="ECO:0000313" key="5">
    <source>
        <dbReference type="Proteomes" id="UP001480595"/>
    </source>
</evidence>
<feature type="active site" description="Nucleophile" evidence="2">
    <location>
        <position position="63"/>
    </location>
</feature>
<dbReference type="CDD" id="cd07216">
    <property type="entry name" value="Pat17_PNPLA8_PNPLA9_like3"/>
    <property type="match status" value="1"/>
</dbReference>
<keyword evidence="2" id="KW-0442">Lipid degradation</keyword>
<protein>
    <submittedName>
        <fullName evidence="4">FabD/lysophospholipase-like protein</fullName>
    </submittedName>
</protein>
<dbReference type="Pfam" id="PF00931">
    <property type="entry name" value="NB-ARC"/>
    <property type="match status" value="1"/>
</dbReference>
<keyword evidence="2" id="KW-0378">Hydrolase</keyword>
<dbReference type="GeneID" id="92099687"/>
<feature type="domain" description="PNPLA" evidence="3">
    <location>
        <begin position="17"/>
        <end position="233"/>
    </location>
</feature>
<dbReference type="Pfam" id="PF13374">
    <property type="entry name" value="TPR_10"/>
    <property type="match status" value="2"/>
</dbReference>
<dbReference type="Proteomes" id="UP001480595">
    <property type="component" value="Unassembled WGS sequence"/>
</dbReference>
<gene>
    <name evidence="4" type="ORF">PG994_015215</name>
</gene>
<dbReference type="InterPro" id="IPR053137">
    <property type="entry name" value="NLR-like"/>
</dbReference>
<dbReference type="InterPro" id="IPR019734">
    <property type="entry name" value="TPR_rpt"/>
</dbReference>
<sequence length="1474" mass="165719">MNSMGSSSNPSPPLRILSLDGGGIRGKSSLLILENIMERVRESEGLDRVPRPCEYFDLIGGTSTGGIIAIMLGRLGMTVDECIRAYENVGRAAFTPKRKFLSIAPPKGAFSATSLEAAIRQVVRENCTELACVTQRSQGQPTADTCLHEDLRLRGATCTKTVVLAITKANVDTGPTLFTTYDSSTTFQDCTIWQVARATSAATTFFKSIELGRDKIEFIDAGFGYNNPCEVLIEEAEKQFPDRSRLHVLSIGTGLGDVVDIQDTRWSILKALKRMASSSTAVAKKLDRQYGDGGQYHRFNVERGLVDIALSDWQQTSKISAHTHNYLQEDENKRAIQRFVNGLLYDPRAQQSATDEPSGSSSSYPYYIIPFLQNRKFIGRSKVLELLQQKLFTSQDCRTLAILGLGGVGKTQVALEFAYWVKKSQPDCSIYWVPAYSQESFEKAYLDIAQKIGISVDIDKEDPKITLRNHLSSEGAGRWLWIVDNADDGNILSGPTGIYDYLPESETGVTIFTTRSPDLAQWIAQNDQILLDQMDKPEARSLLGNLLIRNDLLQDEALTGQLLKTLTYLPLAIVQAAAYINSMQHHHSPIKRYLELLQSTEGDLVSLMSAAFDDRRLYQKDQKAVATTWLVTFDQIQKEYHDAAELLLFISCIEPKDIPRSLLPSFGSEARMERALGTLSGYAFLESRNVEDIYGMHRLVHLATRVWIQQQARKEEVTVSTVRHVKLKFPSINPLNRQAWQICFPHAFRLLDESQAYQVEERYDLALKVGQCLFTDRRFKDAIKYLEEVSEWKEGCLVNEDPDRLSAAHWLASAYLDARRIPEAIAMLEHVVEVWKTTLDEKDHSRLTTEQVLASAYLSARRIPEAIAILEHVVEVRKTTLDEKDHSRLASEHSLATAYLSARRIPEAIAMLEHVVEVQKTTLDEKDHDRLTTEEVLATAYLSARRIPEAITMLEHVVEVRKTTLDEKDHSRLASEQVLAGAYLDARRIPEAIAMLEHVVEVQKTTLDEKDHSRLASEHSLATAYLSARRIPEAIAMLEHVVEVQKTTLDEKDHSRLASEHSLATAYLSARRIPEAIAMLEHVVEVRKTTLDEKDHSRLASEHSLATAYLSARRIPEAITILEHVIEVRKTTLDEKDHSRLASEQVLAGAYLDARRIPEAIAMLEHVVEVQKTTLDEKDHDRLASKHSLATAYLSARRIPEAIAMLEHVVEVQKTTLDEKDHSRLASEHSLATAYLSARRIPEAIAMLEHVVEVQKTTLDEKDHSRLASEHSLATAYLSARRIPEAIAMLEHVVEVRKTTLDEKDHSRLASEQVLASAYLSARRIPEAIAMLEHVVEVRKTTLDEKDHSRLASEQVLASAYLSARRIPEAIAMLEHVVENTRLATAYLSARRIPEAIAMLEHVVEVRKTTLDEKDHSRLASEQVLAGGYLNARQAQKAVDLLEHVVTVESQLFDEDDSDRHVSINLLEDARQQL</sequence>
<organism evidence="4 5">
    <name type="scientific">Apiospora phragmitis</name>
    <dbReference type="NCBI Taxonomy" id="2905665"/>
    <lineage>
        <taxon>Eukaryota</taxon>
        <taxon>Fungi</taxon>
        <taxon>Dikarya</taxon>
        <taxon>Ascomycota</taxon>
        <taxon>Pezizomycotina</taxon>
        <taxon>Sordariomycetes</taxon>
        <taxon>Xylariomycetidae</taxon>
        <taxon>Amphisphaeriales</taxon>
        <taxon>Apiosporaceae</taxon>
        <taxon>Apiospora</taxon>
    </lineage>
</organism>